<dbReference type="Proteomes" id="UP000283426">
    <property type="component" value="Unassembled WGS sequence"/>
</dbReference>
<comment type="caution">
    <text evidence="1">The sequence shown here is derived from an EMBL/GenBank/DDBJ whole genome shotgun (WGS) entry which is preliminary data.</text>
</comment>
<reference evidence="1 2" key="1">
    <citation type="submission" date="2018-08" db="EMBL/GenBank/DDBJ databases">
        <title>A genome reference for cultivated species of the human gut microbiota.</title>
        <authorList>
            <person name="Zou Y."/>
            <person name="Xue W."/>
            <person name="Luo G."/>
        </authorList>
    </citation>
    <scope>NUCLEOTIDE SEQUENCE [LARGE SCALE GENOMIC DNA]</scope>
    <source>
        <strain evidence="1 2">AF14-6AC</strain>
    </source>
</reference>
<protein>
    <submittedName>
        <fullName evidence="1">Pilus assembly protein HicB</fullName>
    </submittedName>
</protein>
<evidence type="ECO:0000313" key="1">
    <source>
        <dbReference type="EMBL" id="RGV25761.1"/>
    </source>
</evidence>
<dbReference type="AlphaFoldDB" id="A0A412WEY6"/>
<organism evidence="1 2">
    <name type="scientific">Odoribacter splanchnicus</name>
    <dbReference type="NCBI Taxonomy" id="28118"/>
    <lineage>
        <taxon>Bacteria</taxon>
        <taxon>Pseudomonadati</taxon>
        <taxon>Bacteroidota</taxon>
        <taxon>Bacteroidia</taxon>
        <taxon>Bacteroidales</taxon>
        <taxon>Odoribacteraceae</taxon>
        <taxon>Odoribacter</taxon>
    </lineage>
</organism>
<evidence type="ECO:0000313" key="2">
    <source>
        <dbReference type="Proteomes" id="UP000283426"/>
    </source>
</evidence>
<accession>A0A412WEY6</accession>
<proteinExistence type="predicted"/>
<dbReference type="EMBL" id="QRYW01000021">
    <property type="protein sequence ID" value="RGV25761.1"/>
    <property type="molecule type" value="Genomic_DNA"/>
</dbReference>
<dbReference type="RefSeq" id="WP_118108134.1">
    <property type="nucleotide sequence ID" value="NZ_QRYW01000021.1"/>
</dbReference>
<sequence length="135" mass="15050">MKILAIVEKGDDGLYSIYTEAEIAGHSFGGFGESVEIAKKDFMESIQEVKEMITTERGSAPEEFTDLKVEFKYDLEAFFNYFDWINASKFAAYTGINESKMRQYKTGVAFAGEKTTNKILKAIKKLGAELSAASL</sequence>
<gene>
    <name evidence="1" type="ORF">DWW24_10910</name>
</gene>
<name>A0A412WEY6_9BACT</name>